<feature type="transmembrane region" description="Helical" evidence="1">
    <location>
        <begin position="125"/>
        <end position="146"/>
    </location>
</feature>
<feature type="transmembrane region" description="Helical" evidence="1">
    <location>
        <begin position="346"/>
        <end position="368"/>
    </location>
</feature>
<dbReference type="Pfam" id="PF05940">
    <property type="entry name" value="NnrS"/>
    <property type="match status" value="1"/>
</dbReference>
<dbReference type="EMBL" id="CAJZAH010000001">
    <property type="protein sequence ID" value="CAG9168221.1"/>
    <property type="molecule type" value="Genomic_DNA"/>
</dbReference>
<feature type="transmembrane region" description="Helical" evidence="1">
    <location>
        <begin position="102"/>
        <end position="119"/>
    </location>
</feature>
<feature type="transmembrane region" description="Helical" evidence="1">
    <location>
        <begin position="247"/>
        <end position="264"/>
    </location>
</feature>
<feature type="transmembrane region" description="Helical" evidence="1">
    <location>
        <begin position="34"/>
        <end position="53"/>
    </location>
</feature>
<dbReference type="Proteomes" id="UP000721236">
    <property type="component" value="Unassembled WGS sequence"/>
</dbReference>
<feature type="transmembrane region" description="Helical" evidence="1">
    <location>
        <begin position="308"/>
        <end position="325"/>
    </location>
</feature>
<keyword evidence="1" id="KW-1133">Transmembrane helix</keyword>
<protein>
    <recommendedName>
        <fullName evidence="4">NnrS family protein</fullName>
    </recommendedName>
</protein>
<evidence type="ECO:0000313" key="3">
    <source>
        <dbReference type="Proteomes" id="UP000721236"/>
    </source>
</evidence>
<accession>A0ABM8WLI1</accession>
<dbReference type="InterPro" id="IPR010266">
    <property type="entry name" value="NnrS"/>
</dbReference>
<proteinExistence type="predicted"/>
<keyword evidence="1" id="KW-0812">Transmembrane</keyword>
<organism evidence="2 3">
    <name type="scientific">Cupriavidus respiraculi</name>
    <dbReference type="NCBI Taxonomy" id="195930"/>
    <lineage>
        <taxon>Bacteria</taxon>
        <taxon>Pseudomonadati</taxon>
        <taxon>Pseudomonadota</taxon>
        <taxon>Betaproteobacteria</taxon>
        <taxon>Burkholderiales</taxon>
        <taxon>Burkholderiaceae</taxon>
        <taxon>Cupriavidus</taxon>
    </lineage>
</organism>
<name>A0ABM8WLI1_9BURK</name>
<feature type="transmembrane region" description="Helical" evidence="1">
    <location>
        <begin position="186"/>
        <end position="205"/>
    </location>
</feature>
<feature type="transmembrane region" description="Helical" evidence="1">
    <location>
        <begin position="153"/>
        <end position="174"/>
    </location>
</feature>
<reference evidence="2 3" key="1">
    <citation type="submission" date="2021-08" db="EMBL/GenBank/DDBJ databases">
        <authorList>
            <person name="Peeters C."/>
        </authorList>
    </citation>
    <scope>NUCLEOTIDE SEQUENCE [LARGE SCALE GENOMIC DNA]</scope>
    <source>
        <strain evidence="2 3">LMG 21510</strain>
    </source>
</reference>
<keyword evidence="1" id="KW-0472">Membrane</keyword>
<gene>
    <name evidence="2" type="ORF">LMG21510_01000</name>
</gene>
<feature type="transmembrane region" description="Helical" evidence="1">
    <location>
        <begin position="226"/>
        <end position="241"/>
    </location>
</feature>
<feature type="transmembrane region" description="Helical" evidence="1">
    <location>
        <begin position="374"/>
        <end position="394"/>
    </location>
</feature>
<keyword evidence="3" id="KW-1185">Reference proteome</keyword>
<feature type="transmembrane region" description="Helical" evidence="1">
    <location>
        <begin position="73"/>
        <end position="90"/>
    </location>
</feature>
<evidence type="ECO:0000313" key="2">
    <source>
        <dbReference type="EMBL" id="CAG9168221.1"/>
    </source>
</evidence>
<evidence type="ECO:0000256" key="1">
    <source>
        <dbReference type="SAM" id="Phobius"/>
    </source>
</evidence>
<feature type="transmembrane region" description="Helical" evidence="1">
    <location>
        <begin position="276"/>
        <end position="296"/>
    </location>
</feature>
<comment type="caution">
    <text evidence="2">The sequence shown here is derived from an EMBL/GenBank/DDBJ whole genome shotgun (WGS) entry which is preliminary data.</text>
</comment>
<sequence>MTGGPANGAMMSERSHLATSLADWPPLRLGFRPFYLLAAACAVALMPLWLLVFTGRTQPASALPPVLWHGHEMLFGMFAAVIVGFLFTAGKTWTGLQTPRGLPLAMLAALWLAARVAAVTGPYPLFALLDLAFLPIASVTFARLLIRSRNYRNLGVAAILGLLALANLCFHLGLGAVPALSPRGALHAGLALLVLLETVIAGRVIPLFTRNAVPGLDTAVPPWRERLVMAATAMGLTLWLAGAPPLFATPVLAAAAVLHAWRLASWRPWATRGRPILWILHLAYAWLPVGLGLLAIALGRGQSDSPPLHALAVGASAGLMLAMMTRSARGHTGRTLQASRVDAWSYRLILLAAALRVVVPMLPAAWFLPGMAMAALAFAAAFLLFALSYGPWLLTPRLDGRDG</sequence>
<evidence type="ECO:0008006" key="4">
    <source>
        <dbReference type="Google" id="ProtNLM"/>
    </source>
</evidence>